<reference evidence="1" key="1">
    <citation type="submission" date="2024-10" db="EMBL/GenBank/DDBJ databases">
        <title>Aeromonas and Pseudomonas from the Cagarras Archipelago, Rio de Janeiro, Brazil.</title>
        <authorList>
            <person name="Canellas A.L.B."/>
            <person name="Laport M.S."/>
        </authorList>
    </citation>
    <scope>NUCLEOTIDE SEQUENCE</scope>
    <source>
        <strain evidence="1">ACP-7</strain>
    </source>
</reference>
<evidence type="ECO:0000313" key="1">
    <source>
        <dbReference type="EMBL" id="MFJ1337296.1"/>
    </source>
</evidence>
<organism evidence="1 2">
    <name type="scientific">Pseudomonas caricapapayae</name>
    <dbReference type="NCBI Taxonomy" id="46678"/>
    <lineage>
        <taxon>Bacteria</taxon>
        <taxon>Pseudomonadati</taxon>
        <taxon>Pseudomonadota</taxon>
        <taxon>Gammaproteobacteria</taxon>
        <taxon>Pseudomonadales</taxon>
        <taxon>Pseudomonadaceae</taxon>
        <taxon>Pseudomonas</taxon>
    </lineage>
</organism>
<gene>
    <name evidence="1" type="ORF">ACIKP7_04045</name>
</gene>
<name>A0ACC7LS23_9PSED</name>
<keyword evidence="2" id="KW-1185">Reference proteome</keyword>
<evidence type="ECO:0000313" key="2">
    <source>
        <dbReference type="Proteomes" id="UP001615411"/>
    </source>
</evidence>
<protein>
    <submittedName>
        <fullName evidence="1">ShlB/FhaC/HecB family hemolysin secretion/activation protein</fullName>
    </submittedName>
</protein>
<dbReference type="Proteomes" id="UP001615411">
    <property type="component" value="Unassembled WGS sequence"/>
</dbReference>
<proteinExistence type="predicted"/>
<dbReference type="EMBL" id="JBIUGF010000007">
    <property type="protein sequence ID" value="MFJ1337296.1"/>
    <property type="molecule type" value="Genomic_DNA"/>
</dbReference>
<comment type="caution">
    <text evidence="1">The sequence shown here is derived from an EMBL/GenBank/DDBJ whole genome shotgun (WGS) entry which is preliminary data.</text>
</comment>
<accession>A0ACC7LS23</accession>
<sequence>MPRSSSNLAVRLCSRPLSGLVLAMVGLFLWTTQSVAADSHPGIQQLQDQRLQREQFEQRQRLRTLQRSDERPSTTEEQSAPIDTGPCWPLRGTRLAGNRQLSPADLSDALQPLIKPCMSPGQINRVLKAITQQYVQAGYLASRPYLANRPVAGGTLDIVIIEGFVESIELSAPDLPLSLNSAFPLMLGQPLRLTELEQGMDQLNRLKAFDLGADIVPGSTQGASRVVISPRQINTRWHLGSSFDNRGSEQTGRERIGLNFGLDSPLQLNDFAQVSANSTLQPGSNYSRGYGLYYSIPYGAWSYALSFNQLHYQSQLPGRRLHASGQSNFYSLGLERNLWRNRQGLLSTNVRLEQKRLVNCLGEQRLHLQSPTLTNLEVGLNLLWLDDGLWSAYLGVSQGVDWFGADREPIYRNAPQPRFRKYRANLLRLSQGRDPNWPWRWQSELNLQYSPDALPAVEQQPLSDHTGVRGFRQRVVAGASGAAWRNTLSQPLALDLPQGLVLRPQLGVDLGWSKFDHGRAAQRLVGAHAGLELSLPNSRLNLDYQRALYASTVHRQHLEAGYWLLEWVLNI</sequence>